<dbReference type="Proteomes" id="UP000183945">
    <property type="component" value="Unassembled WGS sequence"/>
</dbReference>
<dbReference type="InterPro" id="IPR039424">
    <property type="entry name" value="SBP_5"/>
</dbReference>
<dbReference type="CDD" id="cd08518">
    <property type="entry name" value="PBP2_NikA_DppA_OppA_like_19"/>
    <property type="match status" value="1"/>
</dbReference>
<evidence type="ECO:0000313" key="5">
    <source>
        <dbReference type="EMBL" id="SHF44089.1"/>
    </source>
</evidence>
<dbReference type="PANTHER" id="PTHR30290">
    <property type="entry name" value="PERIPLASMIC BINDING COMPONENT OF ABC TRANSPORTER"/>
    <property type="match status" value="1"/>
</dbReference>
<proteinExistence type="inferred from homology"/>
<dbReference type="EMBL" id="FQVT01000001">
    <property type="protein sequence ID" value="SHF44089.1"/>
    <property type="molecule type" value="Genomic_DNA"/>
</dbReference>
<feature type="domain" description="Solute-binding protein family 5" evidence="4">
    <location>
        <begin position="82"/>
        <end position="440"/>
    </location>
</feature>
<dbReference type="GO" id="GO:0030288">
    <property type="term" value="C:outer membrane-bounded periplasmic space"/>
    <property type="evidence" value="ECO:0007669"/>
    <property type="project" value="UniProtKB-ARBA"/>
</dbReference>
<evidence type="ECO:0000313" key="6">
    <source>
        <dbReference type="Proteomes" id="UP000183945"/>
    </source>
</evidence>
<dbReference type="PIRSF" id="PIRSF002741">
    <property type="entry name" value="MppA"/>
    <property type="match status" value="1"/>
</dbReference>
<dbReference type="InterPro" id="IPR030678">
    <property type="entry name" value="Peptide/Ni-bd"/>
</dbReference>
<gene>
    <name evidence="5" type="ORF">SAMN05444483_101115</name>
</gene>
<dbReference type="GO" id="GO:1904680">
    <property type="term" value="F:peptide transmembrane transporter activity"/>
    <property type="evidence" value="ECO:0007669"/>
    <property type="project" value="TreeGrafter"/>
</dbReference>
<name>A0A1M5BNI0_SALEC</name>
<dbReference type="AlphaFoldDB" id="A0A1M5BNI0"/>
<dbReference type="Pfam" id="PF00496">
    <property type="entry name" value="SBP_bac_5"/>
    <property type="match status" value="1"/>
</dbReference>
<evidence type="ECO:0000259" key="4">
    <source>
        <dbReference type="Pfam" id="PF00496"/>
    </source>
</evidence>
<dbReference type="STRING" id="1073325.SAMN05444483_101115"/>
<accession>A0A1M5BNI0</accession>
<evidence type="ECO:0000256" key="1">
    <source>
        <dbReference type="ARBA" id="ARBA00005695"/>
    </source>
</evidence>
<comment type="similarity">
    <text evidence="1">Belongs to the bacterial solute-binding protein 5 family.</text>
</comment>
<dbReference type="InterPro" id="IPR000914">
    <property type="entry name" value="SBP_5_dom"/>
</dbReference>
<evidence type="ECO:0000256" key="2">
    <source>
        <dbReference type="ARBA" id="ARBA00022448"/>
    </source>
</evidence>
<dbReference type="PANTHER" id="PTHR30290:SF9">
    <property type="entry name" value="OLIGOPEPTIDE-BINDING PROTEIN APPA"/>
    <property type="match status" value="1"/>
</dbReference>
<reference evidence="6" key="1">
    <citation type="submission" date="2016-11" db="EMBL/GenBank/DDBJ databases">
        <authorList>
            <person name="Varghese N."/>
            <person name="Submissions S."/>
        </authorList>
    </citation>
    <scope>NUCLEOTIDE SEQUENCE [LARGE SCALE GENOMIC DNA]</scope>
    <source>
        <strain evidence="6">DSM 24579</strain>
    </source>
</reference>
<dbReference type="GO" id="GO:0015833">
    <property type="term" value="P:peptide transport"/>
    <property type="evidence" value="ECO:0007669"/>
    <property type="project" value="TreeGrafter"/>
</dbReference>
<keyword evidence="3" id="KW-0732">Signal</keyword>
<protein>
    <submittedName>
        <fullName evidence="5">Peptide/nickel transport system substrate-binding protein</fullName>
    </submittedName>
</protein>
<sequence length="537" mass="60384">MSIVMMKNKMKTILFLMVTALLISCGENDEKSKNGNQVQKDHLILAIGGEPDNGFDPTTGWGQYGSPLFQSTLLKYDKDFNIENNVATDYKVNEDGLKWTVKLRDSIKFSDGKPLTADDVVFTFNTAKNSASVVDLTNLQKVEKIDRLEVQFTLKKRNSTFIFHLISLGIVPEHAYDASYNENPVGSGPYKMVQWDKGQQLILEANPYYFGKKPYFKRLTFLFLSQDAAFAAAKSGQADVVTVSPTLADEKVNGMKLINLKSVDNRGLVLPFVPNEGETVNGNPIGNNVTSDIAIRKALNIGIDREALVDGVLKGYGTPAYSIADHLPWWNPETEITNDGDLDKARKILEEAGWKLQNGNIREKDGVKAEFSLYYPANDQIRKSLSIAFADMVKPLGIQIETKGKNWNAIEMEMHSSAVLFGLGSHDPLELYNTFSSKARGRGLHNVNYYANDSVDAYFEKALQATSQEQANRYWKKAQWDGKTGFSNLGDAPWVWLVNLDHLFLIRENLVIGPQKVQPHEHSWPITDFIENWHWED</sequence>
<organism evidence="5 6">
    <name type="scientific">Salegentibacter echinorum</name>
    <dbReference type="NCBI Taxonomy" id="1073325"/>
    <lineage>
        <taxon>Bacteria</taxon>
        <taxon>Pseudomonadati</taxon>
        <taxon>Bacteroidota</taxon>
        <taxon>Flavobacteriia</taxon>
        <taxon>Flavobacteriales</taxon>
        <taxon>Flavobacteriaceae</taxon>
        <taxon>Salegentibacter</taxon>
    </lineage>
</organism>
<evidence type="ECO:0000256" key="3">
    <source>
        <dbReference type="ARBA" id="ARBA00022729"/>
    </source>
</evidence>
<keyword evidence="2" id="KW-0813">Transport</keyword>
<dbReference type="GO" id="GO:0043190">
    <property type="term" value="C:ATP-binding cassette (ABC) transporter complex"/>
    <property type="evidence" value="ECO:0007669"/>
    <property type="project" value="InterPro"/>
</dbReference>
<dbReference type="Gene3D" id="3.40.190.10">
    <property type="entry name" value="Periplasmic binding protein-like II"/>
    <property type="match status" value="1"/>
</dbReference>
<dbReference type="PROSITE" id="PS51257">
    <property type="entry name" value="PROKAR_LIPOPROTEIN"/>
    <property type="match status" value="1"/>
</dbReference>
<dbReference type="Gene3D" id="3.10.105.10">
    <property type="entry name" value="Dipeptide-binding Protein, Domain 3"/>
    <property type="match status" value="1"/>
</dbReference>
<keyword evidence="6" id="KW-1185">Reference proteome</keyword>
<dbReference type="SUPFAM" id="SSF53850">
    <property type="entry name" value="Periplasmic binding protein-like II"/>
    <property type="match status" value="1"/>
</dbReference>